<dbReference type="EMBL" id="BIFQ01000002">
    <property type="protein sequence ID" value="GCE09639.1"/>
    <property type="molecule type" value="Genomic_DNA"/>
</dbReference>
<name>A0A401ZRX4_9CHLR</name>
<proteinExistence type="predicted"/>
<reference evidence="2" key="1">
    <citation type="submission" date="2018-12" db="EMBL/GenBank/DDBJ databases">
        <title>Tengunoibacter tsumagoiensis gen. nov., sp. nov., Dictyobacter kobayashii sp. nov., D. alpinus sp. nov., and D. joshuensis sp. nov. and description of Dictyobacteraceae fam. nov. within the order Ktedonobacterales isolated from Tengu-no-mugimeshi.</title>
        <authorList>
            <person name="Wang C.M."/>
            <person name="Zheng Y."/>
            <person name="Sakai Y."/>
            <person name="Toyoda A."/>
            <person name="Minakuchi Y."/>
            <person name="Abe K."/>
            <person name="Yokota A."/>
            <person name="Yabe S."/>
        </authorList>
    </citation>
    <scope>NUCLEOTIDE SEQUENCE [LARGE SCALE GENOMIC DNA]</scope>
    <source>
        <strain evidence="2">S-27</strain>
    </source>
</reference>
<sequence length="92" mass="10372">MNIISLVGGTGITITGCLRSITIIPIRKDIIPRQEVRDGIIILRQEARENIIILRQEARENIIILRQEARDGIILHQVAWVVLAIMIDLVSP</sequence>
<gene>
    <name evidence="1" type="ORF">KDAU_69680</name>
</gene>
<evidence type="ECO:0000313" key="2">
    <source>
        <dbReference type="Proteomes" id="UP000287224"/>
    </source>
</evidence>
<evidence type="ECO:0000313" key="1">
    <source>
        <dbReference type="EMBL" id="GCE09639.1"/>
    </source>
</evidence>
<comment type="caution">
    <text evidence="1">The sequence shown here is derived from an EMBL/GenBank/DDBJ whole genome shotgun (WGS) entry which is preliminary data.</text>
</comment>
<accession>A0A401ZRX4</accession>
<dbReference type="AlphaFoldDB" id="A0A401ZRX4"/>
<organism evidence="1 2">
    <name type="scientific">Dictyobacter aurantiacus</name>
    <dbReference type="NCBI Taxonomy" id="1936993"/>
    <lineage>
        <taxon>Bacteria</taxon>
        <taxon>Bacillati</taxon>
        <taxon>Chloroflexota</taxon>
        <taxon>Ktedonobacteria</taxon>
        <taxon>Ktedonobacterales</taxon>
        <taxon>Dictyobacteraceae</taxon>
        <taxon>Dictyobacter</taxon>
    </lineage>
</organism>
<protein>
    <submittedName>
        <fullName evidence="1">Uncharacterized protein</fullName>
    </submittedName>
</protein>
<dbReference type="Proteomes" id="UP000287224">
    <property type="component" value="Unassembled WGS sequence"/>
</dbReference>
<keyword evidence="2" id="KW-1185">Reference proteome</keyword>